<comment type="similarity">
    <text evidence="1 5">Belongs to the pyrroline-5-carboxylate reductase family.</text>
</comment>
<comment type="catalytic activity">
    <reaction evidence="5">
        <text>L-proline + NAD(+) = (S)-1-pyrroline-5-carboxylate + NADH + 2 H(+)</text>
        <dbReference type="Rhea" id="RHEA:14105"/>
        <dbReference type="ChEBI" id="CHEBI:15378"/>
        <dbReference type="ChEBI" id="CHEBI:17388"/>
        <dbReference type="ChEBI" id="CHEBI:57540"/>
        <dbReference type="ChEBI" id="CHEBI:57945"/>
        <dbReference type="ChEBI" id="CHEBI:60039"/>
        <dbReference type="EC" id="1.5.1.2"/>
    </reaction>
</comment>
<feature type="domain" description="Pyrroline-5-carboxylate reductase catalytic N-terminal" evidence="7">
    <location>
        <begin position="2"/>
        <end position="91"/>
    </location>
</feature>
<dbReference type="GO" id="GO:0004735">
    <property type="term" value="F:pyrroline-5-carboxylate reductase activity"/>
    <property type="evidence" value="ECO:0007669"/>
    <property type="project" value="UniProtKB-EC"/>
</dbReference>
<comment type="catalytic activity">
    <reaction evidence="5">
        <text>L-proline + NADP(+) = (S)-1-pyrroline-5-carboxylate + NADPH + 2 H(+)</text>
        <dbReference type="Rhea" id="RHEA:14109"/>
        <dbReference type="ChEBI" id="CHEBI:15378"/>
        <dbReference type="ChEBI" id="CHEBI:17388"/>
        <dbReference type="ChEBI" id="CHEBI:57783"/>
        <dbReference type="ChEBI" id="CHEBI:58349"/>
        <dbReference type="ChEBI" id="CHEBI:60039"/>
        <dbReference type="EC" id="1.5.1.2"/>
    </reaction>
</comment>
<dbReference type="InterPro" id="IPR036291">
    <property type="entry name" value="NAD(P)-bd_dom_sf"/>
</dbReference>
<dbReference type="InterPro" id="IPR029036">
    <property type="entry name" value="P5CR_dimer"/>
</dbReference>
<comment type="subcellular location">
    <subcellularLocation>
        <location evidence="5">Cytoplasm</location>
    </subcellularLocation>
</comment>
<reference evidence="9 10" key="1">
    <citation type="submission" date="2021-11" db="EMBL/GenBank/DDBJ databases">
        <authorList>
            <person name="Depoorter E."/>
        </authorList>
    </citation>
    <scope>NUCLEOTIDE SEQUENCE [LARGE SCALE GENOMIC DNA]</scope>
    <source>
        <strain evidence="9 10">LMG 24286</strain>
    </source>
</reference>
<dbReference type="InterPro" id="IPR008927">
    <property type="entry name" value="6-PGluconate_DH-like_C_sf"/>
</dbReference>
<dbReference type="SUPFAM" id="SSF48179">
    <property type="entry name" value="6-phosphogluconate dehydrogenase C-terminal domain-like"/>
    <property type="match status" value="1"/>
</dbReference>
<sequence>MKIGFIGGGQMAQAMISGLLSANPDQVINIHGGSARTQTYAQAHGLNYLPTNQQVASESDVIILACLPQHLPTVASEIKAVLTKQVVISVLGGVSLATLNAALGTTVAISRVLPNTPVNVNAGTLAYIHNAPLMAQPASQTQVEDLLKQLGATYLVAETQFSIFSALAGSSPAFIDLFIDAMAQAGVKYGLPKDQAVAIVTQTMLGTALQVQSSTQTPRELAAAVASPGGSTIAGFLAMEEYGLPTAIVKGIDATVAKDQAVD</sequence>
<dbReference type="Gene3D" id="1.10.3730.10">
    <property type="entry name" value="ProC C-terminal domain-like"/>
    <property type="match status" value="1"/>
</dbReference>
<keyword evidence="3 5" id="KW-0521">NADP</keyword>
<gene>
    <name evidence="5 9" type="primary">proC</name>
    <name evidence="9" type="ORF">WGH24286_01454</name>
</gene>
<dbReference type="PIRSF" id="PIRSF000193">
    <property type="entry name" value="Pyrrol-5-carb_rd"/>
    <property type="match status" value="1"/>
</dbReference>
<comment type="caution">
    <text evidence="9">The sequence shown here is derived from an EMBL/GenBank/DDBJ whole genome shotgun (WGS) entry which is preliminary data.</text>
</comment>
<dbReference type="Pfam" id="PF03807">
    <property type="entry name" value="F420_oxidored"/>
    <property type="match status" value="1"/>
</dbReference>
<protein>
    <recommendedName>
        <fullName evidence="5 6">Pyrroline-5-carboxylate reductase</fullName>
        <shortName evidence="5">P5C reductase</shortName>
        <shortName evidence="5">P5CR</shortName>
        <ecNumber evidence="5 6">1.5.1.2</ecNumber>
    </recommendedName>
    <alternativeName>
        <fullName evidence="5">PCA reductase</fullName>
    </alternativeName>
</protein>
<evidence type="ECO:0000256" key="3">
    <source>
        <dbReference type="ARBA" id="ARBA00022857"/>
    </source>
</evidence>
<dbReference type="PANTHER" id="PTHR11645">
    <property type="entry name" value="PYRROLINE-5-CARBOXYLATE REDUCTASE"/>
    <property type="match status" value="1"/>
</dbReference>
<evidence type="ECO:0000256" key="6">
    <source>
        <dbReference type="NCBIfam" id="TIGR00112"/>
    </source>
</evidence>
<name>A0ABM8ZCH7_9LACO</name>
<dbReference type="EMBL" id="CAKKNT010000021">
    <property type="protein sequence ID" value="CAH0419011.1"/>
    <property type="molecule type" value="Genomic_DNA"/>
</dbReference>
<evidence type="ECO:0000256" key="5">
    <source>
        <dbReference type="HAMAP-Rule" id="MF_01925"/>
    </source>
</evidence>
<organism evidence="9 10">
    <name type="scientific">Periweissella ghanensis</name>
    <dbReference type="NCBI Taxonomy" id="467997"/>
    <lineage>
        <taxon>Bacteria</taxon>
        <taxon>Bacillati</taxon>
        <taxon>Bacillota</taxon>
        <taxon>Bacilli</taxon>
        <taxon>Lactobacillales</taxon>
        <taxon>Lactobacillaceae</taxon>
        <taxon>Periweissella</taxon>
    </lineage>
</organism>
<dbReference type="HAMAP" id="MF_01925">
    <property type="entry name" value="P5C_reductase"/>
    <property type="match status" value="1"/>
</dbReference>
<dbReference type="EC" id="1.5.1.2" evidence="5 6"/>
<evidence type="ECO:0000256" key="4">
    <source>
        <dbReference type="ARBA" id="ARBA00023002"/>
    </source>
</evidence>
<dbReference type="Proteomes" id="UP000789719">
    <property type="component" value="Unassembled WGS sequence"/>
</dbReference>
<dbReference type="Pfam" id="PF14748">
    <property type="entry name" value="P5CR_dimer"/>
    <property type="match status" value="1"/>
</dbReference>
<dbReference type="RefSeq" id="WP_230099084.1">
    <property type="nucleotide sequence ID" value="NZ_CAKKNT010000021.1"/>
</dbReference>
<keyword evidence="5" id="KW-0028">Amino-acid biosynthesis</keyword>
<proteinExistence type="inferred from homology"/>
<dbReference type="InterPro" id="IPR028939">
    <property type="entry name" value="P5C_Rdtase_cat_N"/>
</dbReference>
<dbReference type="InterPro" id="IPR000304">
    <property type="entry name" value="Pyrroline-COOH_reductase"/>
</dbReference>
<dbReference type="NCBIfam" id="TIGR00112">
    <property type="entry name" value="proC"/>
    <property type="match status" value="1"/>
</dbReference>
<evidence type="ECO:0000259" key="8">
    <source>
        <dbReference type="Pfam" id="PF14748"/>
    </source>
</evidence>
<dbReference type="PANTHER" id="PTHR11645:SF0">
    <property type="entry name" value="PYRROLINE-5-CARBOXYLATE REDUCTASE 3"/>
    <property type="match status" value="1"/>
</dbReference>
<evidence type="ECO:0000256" key="1">
    <source>
        <dbReference type="ARBA" id="ARBA00005525"/>
    </source>
</evidence>
<accession>A0ABM8ZCH7</accession>
<keyword evidence="4 5" id="KW-0560">Oxidoreductase</keyword>
<keyword evidence="5" id="KW-0963">Cytoplasm</keyword>
<keyword evidence="2 5" id="KW-0641">Proline biosynthesis</keyword>
<evidence type="ECO:0000313" key="9">
    <source>
        <dbReference type="EMBL" id="CAH0419011.1"/>
    </source>
</evidence>
<comment type="function">
    <text evidence="5">Catalyzes the reduction of 1-pyrroline-5-carboxylate (PCA) to L-proline.</text>
</comment>
<evidence type="ECO:0000256" key="2">
    <source>
        <dbReference type="ARBA" id="ARBA00022650"/>
    </source>
</evidence>
<evidence type="ECO:0000259" key="7">
    <source>
        <dbReference type="Pfam" id="PF03807"/>
    </source>
</evidence>
<feature type="domain" description="Pyrroline-5-carboxylate reductase dimerisation" evidence="8">
    <location>
        <begin position="158"/>
        <end position="260"/>
    </location>
</feature>
<evidence type="ECO:0000313" key="10">
    <source>
        <dbReference type="Proteomes" id="UP000789719"/>
    </source>
</evidence>
<dbReference type="SUPFAM" id="SSF51735">
    <property type="entry name" value="NAD(P)-binding Rossmann-fold domains"/>
    <property type="match status" value="1"/>
</dbReference>
<comment type="pathway">
    <text evidence="5">Amino-acid biosynthesis; L-proline biosynthesis; L-proline from L-glutamate 5-semialdehyde: step 1/1.</text>
</comment>
<keyword evidence="10" id="KW-1185">Reference proteome</keyword>
<dbReference type="Gene3D" id="3.40.50.720">
    <property type="entry name" value="NAD(P)-binding Rossmann-like Domain"/>
    <property type="match status" value="1"/>
</dbReference>